<reference evidence="3" key="1">
    <citation type="journal article" date="2006" name="Proc. Natl. Acad. Sci. U.S.A.">
        <title>Genome analysis of the smallest free-living eukaryote Ostreococcus tauri unveils many unique features.</title>
        <authorList>
            <person name="Derelle E."/>
            <person name="Ferraz C."/>
            <person name="Rombauts S."/>
            <person name="Rouze P."/>
            <person name="Worden A.Z."/>
            <person name="Robbens S."/>
            <person name="Partensky F."/>
            <person name="Degroeve S."/>
            <person name="Echeynie S."/>
            <person name="Cooke R."/>
            <person name="Saeys Y."/>
            <person name="Wuyts J."/>
            <person name="Jabbari K."/>
            <person name="Bowler C."/>
            <person name="Panaud O."/>
            <person name="Piegu B."/>
            <person name="Ball S.G."/>
            <person name="Ral J.-P."/>
            <person name="Bouget F.-Y."/>
            <person name="Piganeau G."/>
            <person name="De Baets B."/>
            <person name="Picard A."/>
            <person name="Delseny M."/>
            <person name="Demaille J."/>
            <person name="Van de Peer Y."/>
            <person name="Moreau H."/>
        </authorList>
    </citation>
    <scope>NUCLEOTIDE SEQUENCE [LARGE SCALE GENOMIC DNA]</scope>
    <source>
        <strain evidence="3">OTTH 0595 / CCAP 157/2 / RCC745</strain>
    </source>
</reference>
<keyword evidence="3" id="KW-1185">Reference proteome</keyword>
<feature type="region of interest" description="Disordered" evidence="1">
    <location>
        <begin position="1"/>
        <end position="135"/>
    </location>
</feature>
<feature type="compositionally biased region" description="Basic and acidic residues" evidence="1">
    <location>
        <begin position="98"/>
        <end position="118"/>
    </location>
</feature>
<sequence length="337" mass="37483">MGPAHARARSRAPTRSSAMRTDLTRDRPRVSPRAATRMRRETRNRARVGGARSCALDRSNARVRTRTRARAWEDDEESDADGWGDRVRAGRASSTAGGRERDDGGRGARDGGRARGGPDDGFGARRGFNSARRRARVDGERPDVWALTQRDYERVLPIGATGEQYGYFWGDSDVLFQRAGLSLLVTVLTVNNFPYIAVPACTFFLWAPVALAARRNSKVRSAKYAGLWRAKVLACEPIETRGTSSVDWMFNLLIGDDSGARVPLKVPLKAEYADINVGEDVELIVTSDDPDFYTFQAIREAYLPYLDVWVGEYPFLERRGMINVSDRIASGESRESA</sequence>
<dbReference type="STRING" id="70448.A0A096P7G5"/>
<gene>
    <name evidence="2" type="ORF">OT_ostta13g01740</name>
</gene>
<dbReference type="KEGG" id="ota:OT_ostta13g01740"/>
<protein>
    <submittedName>
        <fullName evidence="2">Unnamed product</fullName>
    </submittedName>
</protein>
<dbReference type="Proteomes" id="UP000009170">
    <property type="component" value="Unassembled WGS sequence"/>
</dbReference>
<dbReference type="OrthoDB" id="497345at2759"/>
<feature type="compositionally biased region" description="Basic residues" evidence="1">
    <location>
        <begin position="1"/>
        <end position="12"/>
    </location>
</feature>
<feature type="compositionally biased region" description="Acidic residues" evidence="1">
    <location>
        <begin position="73"/>
        <end position="82"/>
    </location>
</feature>
<reference evidence="2 3" key="2">
    <citation type="journal article" date="2014" name="BMC Genomics">
        <title>An improved genome of the model marine alga Ostreococcus tauri unfolds by assessing Illumina de novo assemblies.</title>
        <authorList>
            <person name="Blanc-Mathieu R."/>
            <person name="Verhelst B."/>
            <person name="Derelle E."/>
            <person name="Rombauts S."/>
            <person name="Bouget F.Y."/>
            <person name="Carre I."/>
            <person name="Chateau A."/>
            <person name="Eyre-Walker A."/>
            <person name="Grimsley N."/>
            <person name="Moreau H."/>
            <person name="Piegu B."/>
            <person name="Rivals E."/>
            <person name="Schackwitz W."/>
            <person name="Van de Peer Y."/>
            <person name="Piganeau G."/>
        </authorList>
    </citation>
    <scope>NUCLEOTIDE SEQUENCE [LARGE SCALE GENOMIC DNA]</scope>
    <source>
        <strain evidence="3">OTTH 0595 / CCAP 157/2 / RCC745</strain>
    </source>
</reference>
<dbReference type="GeneID" id="34946337"/>
<dbReference type="RefSeq" id="XP_022840217.1">
    <property type="nucleotide sequence ID" value="XM_022982722.1"/>
</dbReference>
<comment type="caution">
    <text evidence="2">The sequence shown here is derived from an EMBL/GenBank/DDBJ whole genome shotgun (WGS) entry which is preliminary data.</text>
</comment>
<dbReference type="AlphaFoldDB" id="A0A096P7G5"/>
<accession>A0A096P7G5</accession>
<dbReference type="InParanoid" id="A0A096P7G5"/>
<proteinExistence type="predicted"/>
<evidence type="ECO:0000313" key="2">
    <source>
        <dbReference type="EMBL" id="CEG00130.1"/>
    </source>
</evidence>
<dbReference type="EMBL" id="CAID01000013">
    <property type="protein sequence ID" value="CEG00130.1"/>
    <property type="molecule type" value="Genomic_DNA"/>
</dbReference>
<name>A0A096P7G5_OSTTA</name>
<organism evidence="2 3">
    <name type="scientific">Ostreococcus tauri</name>
    <name type="common">Marine green alga</name>
    <dbReference type="NCBI Taxonomy" id="70448"/>
    <lineage>
        <taxon>Eukaryota</taxon>
        <taxon>Viridiplantae</taxon>
        <taxon>Chlorophyta</taxon>
        <taxon>Mamiellophyceae</taxon>
        <taxon>Mamiellales</taxon>
        <taxon>Bathycoccaceae</taxon>
        <taxon>Ostreococcus</taxon>
    </lineage>
</organism>
<evidence type="ECO:0000256" key="1">
    <source>
        <dbReference type="SAM" id="MobiDB-lite"/>
    </source>
</evidence>
<evidence type="ECO:0000313" key="3">
    <source>
        <dbReference type="Proteomes" id="UP000009170"/>
    </source>
</evidence>